<name>A0A8H6F6F3_CANAX</name>
<proteinExistence type="predicted"/>
<sequence length="760" mass="87129">MIIFYLDSLYLISKLVIRHYKLIKSIAGASELSAAYDLFKLIIQVYKDLNTREYDCFKFSSIWNFINAVIEKSSPTSSATTTATTSNSKLKSVQGLHVKQTMDSPMCINTVDESHTHDTRSGAKRYTSTDFRNDLYFLVTLQPRALTSEEKQEVFDLIEIELKDLDSALEFWYNNFELLGEEKEINLMKIIKSLAVTTYNDHLSQFNEKLKQFVISKVGESIDHSKLSNFLKKLAIFDLLRINDLVKLIQSIQRDEINHIDDTISFIYELIWGELDKAHFSCSQLVLLQISRRMLLKNNESQLQTNPFFIKYKADLLSFFHKAIITNTKAIQSQFFDKLSHSDSLQLLNVLLQRQENEYINTIQDFSLFIKHINEFNLPICQVLLNILFNNLVVDNDVGIKVQLEAFVNTLLQEIKFEFSNENSFFGELFNFMPWNQKNYILDILETKFLLETNLDNNQIKLIINYRNLLPPLNDFFKKFSSSSSSSTSSSSSSLVQTIETDSSFSLIYLISLGTWSMILIIHKSYLCSMISRNTNEENVILFVTKLIDLLNSDYLTNHNDKLRILLYDLLLLMKSSVSEEVNSTRELNENSQGNRNGTGTVNTNSTGIGKGQKSQIGVTNNNDMLDVAPTVSSIQVLFDLPEPNASNPFKEFIDDKLVKCSIMLEEEELKYGGDYHIFNNTGLYLKSTKNESVSLPPFVTGLNKTAGDYDSSSARMIKQPFKMKSFEILEDVNNNKNSVNDGCINLRLFDAYTTKENPR</sequence>
<organism evidence="2 3">
    <name type="scientific">Candida albicans</name>
    <name type="common">Yeast</name>
    <dbReference type="NCBI Taxonomy" id="5476"/>
    <lineage>
        <taxon>Eukaryota</taxon>
        <taxon>Fungi</taxon>
        <taxon>Dikarya</taxon>
        <taxon>Ascomycota</taxon>
        <taxon>Saccharomycotina</taxon>
        <taxon>Pichiomycetes</taxon>
        <taxon>Debaryomycetaceae</taxon>
        <taxon>Candida/Lodderomyces clade</taxon>
        <taxon>Candida</taxon>
    </lineage>
</organism>
<dbReference type="PANTHER" id="PTHR46567">
    <property type="entry name" value="MEDIATOR OF RNA POLYMERASE II TRANSCRIPTION SUBUNIT 12"/>
    <property type="match status" value="1"/>
</dbReference>
<feature type="compositionally biased region" description="Low complexity" evidence="1">
    <location>
        <begin position="594"/>
        <end position="608"/>
    </location>
</feature>
<evidence type="ECO:0000256" key="1">
    <source>
        <dbReference type="SAM" id="MobiDB-lite"/>
    </source>
</evidence>
<protein>
    <submittedName>
        <fullName evidence="2">Uncharacterized protein</fullName>
    </submittedName>
</protein>
<reference evidence="2 3" key="1">
    <citation type="submission" date="2020-03" db="EMBL/GenBank/DDBJ databases">
        <title>FDA dAtabase for Regulatory Grade micrObial Sequences (FDA-ARGOS): Supporting development and validation of Infectious Disease Dx tests.</title>
        <authorList>
            <person name="Campos J."/>
            <person name="Goldberg B."/>
            <person name="Tallon L."/>
            <person name="Sadzewicz L."/>
            <person name="Vavikolanu K."/>
            <person name="Mehta A."/>
            <person name="Aluvathingal J."/>
            <person name="Nadendla S."/>
            <person name="Nandy P."/>
            <person name="Geyer C."/>
            <person name="Yan Y."/>
            <person name="Sichtig H."/>
        </authorList>
    </citation>
    <scope>NUCLEOTIDE SEQUENCE [LARGE SCALE GENOMIC DNA]</scope>
    <source>
        <strain evidence="2 3">FDAARGOS_656</strain>
    </source>
</reference>
<dbReference type="Proteomes" id="UP000536275">
    <property type="component" value="Unassembled WGS sequence"/>
</dbReference>
<accession>A0A8H6F6F3</accession>
<feature type="region of interest" description="Disordered" evidence="1">
    <location>
        <begin position="585"/>
        <end position="615"/>
    </location>
</feature>
<dbReference type="AlphaFoldDB" id="A0A8H6F6F3"/>
<comment type="caution">
    <text evidence="2">The sequence shown here is derived from an EMBL/GenBank/DDBJ whole genome shotgun (WGS) entry which is preliminary data.</text>
</comment>
<gene>
    <name evidence="2" type="ORF">FOB64_001233</name>
</gene>
<dbReference type="EMBL" id="JABWAD010000016">
    <property type="protein sequence ID" value="KAF6071501.1"/>
    <property type="molecule type" value="Genomic_DNA"/>
</dbReference>
<dbReference type="PANTHER" id="PTHR46567:SF1">
    <property type="entry name" value="MEDIATOR OF RNA POLYMERASE II TRANSCRIPTION SUBUNIT 12"/>
    <property type="match status" value="1"/>
</dbReference>
<evidence type="ECO:0000313" key="3">
    <source>
        <dbReference type="Proteomes" id="UP000536275"/>
    </source>
</evidence>
<evidence type="ECO:0000313" key="2">
    <source>
        <dbReference type="EMBL" id="KAF6071501.1"/>
    </source>
</evidence>